<name>A0A8S9KHW7_BRACR</name>
<dbReference type="EMBL" id="QGKY02000164">
    <property type="protein sequence ID" value="KAF2593377.1"/>
    <property type="molecule type" value="Genomic_DNA"/>
</dbReference>
<dbReference type="Gene3D" id="3.90.25.10">
    <property type="entry name" value="UDP-galactose 4-epimerase, domain 1"/>
    <property type="match status" value="1"/>
</dbReference>
<comment type="caution">
    <text evidence="2">The sequence shown here is derived from an EMBL/GenBank/DDBJ whole genome shotgun (WGS) entry which is preliminary data.</text>
</comment>
<evidence type="ECO:0000259" key="1">
    <source>
        <dbReference type="Pfam" id="PF05368"/>
    </source>
</evidence>
<dbReference type="PANTHER" id="PTHR43349:SF93">
    <property type="entry name" value="ISOFLAVONE REDUCTASE HOMOLOG P3-RELATED"/>
    <property type="match status" value="1"/>
</dbReference>
<accession>A0A8S9KHW7</accession>
<dbReference type="PANTHER" id="PTHR43349">
    <property type="entry name" value="PINORESINOL REDUCTASE-RELATED"/>
    <property type="match status" value="1"/>
</dbReference>
<dbReference type="AlphaFoldDB" id="A0A8S9KHW7"/>
<sequence>MNEMVSLWETKISNSLEKTHIPEEQVLKLIQESPVPINVLLAINHSVFVKGDQTNFTIEPSFGLEASQIYPDVKYTSIEEYLSHFA</sequence>
<proteinExistence type="predicted"/>
<organism evidence="2">
    <name type="scientific">Brassica cretica</name>
    <name type="common">Mustard</name>
    <dbReference type="NCBI Taxonomy" id="69181"/>
    <lineage>
        <taxon>Eukaryota</taxon>
        <taxon>Viridiplantae</taxon>
        <taxon>Streptophyta</taxon>
        <taxon>Embryophyta</taxon>
        <taxon>Tracheophyta</taxon>
        <taxon>Spermatophyta</taxon>
        <taxon>Magnoliopsida</taxon>
        <taxon>eudicotyledons</taxon>
        <taxon>Gunneridae</taxon>
        <taxon>Pentapetalae</taxon>
        <taxon>rosids</taxon>
        <taxon>malvids</taxon>
        <taxon>Brassicales</taxon>
        <taxon>Brassicaceae</taxon>
        <taxon>Brassiceae</taxon>
        <taxon>Brassica</taxon>
    </lineage>
</organism>
<protein>
    <recommendedName>
        <fullName evidence="1">NmrA-like domain-containing protein</fullName>
    </recommendedName>
</protein>
<gene>
    <name evidence="2" type="ORF">F2Q70_00045459</name>
</gene>
<dbReference type="Pfam" id="PF05368">
    <property type="entry name" value="NmrA"/>
    <property type="match status" value="1"/>
</dbReference>
<feature type="domain" description="NmrA-like" evidence="1">
    <location>
        <begin position="1"/>
        <end position="82"/>
    </location>
</feature>
<reference evidence="2" key="1">
    <citation type="submission" date="2019-12" db="EMBL/GenBank/DDBJ databases">
        <title>Genome sequencing and annotation of Brassica cretica.</title>
        <authorList>
            <person name="Studholme D.J."/>
            <person name="Sarris P.F."/>
        </authorList>
    </citation>
    <scope>NUCLEOTIDE SEQUENCE</scope>
    <source>
        <strain evidence="2">PFS-102/07</strain>
        <tissue evidence="2">Leaf</tissue>
    </source>
</reference>
<evidence type="ECO:0000313" key="2">
    <source>
        <dbReference type="EMBL" id="KAF2593377.1"/>
    </source>
</evidence>
<dbReference type="InterPro" id="IPR050608">
    <property type="entry name" value="NmrA-type/Isoflavone_red_sf"/>
</dbReference>
<dbReference type="InterPro" id="IPR008030">
    <property type="entry name" value="NmrA-like"/>
</dbReference>